<dbReference type="OMA" id="HRQTDHL"/>
<dbReference type="PIRSF" id="PIRSF005461">
    <property type="entry name" value="23S_rRNA_mtase"/>
    <property type="match status" value="1"/>
</dbReference>
<dbReference type="InterPro" id="IPR015507">
    <property type="entry name" value="rRNA-MeTfrase_E"/>
</dbReference>
<dbReference type="HAMAP" id="MF_01547">
    <property type="entry name" value="RNA_methyltr_E"/>
    <property type="match status" value="1"/>
</dbReference>
<evidence type="ECO:0000259" key="8">
    <source>
        <dbReference type="Pfam" id="PF01728"/>
    </source>
</evidence>
<name>R7S2S8_PUNST</name>
<feature type="domain" description="Ribosomal RNA methyltransferase FtsJ" evidence="8">
    <location>
        <begin position="40"/>
        <end position="257"/>
    </location>
</feature>
<keyword evidence="10" id="KW-1185">Reference proteome</keyword>
<dbReference type="AlphaFoldDB" id="R7S2S8"/>
<accession>R7S2S8</accession>
<dbReference type="eggNOG" id="KOG4589">
    <property type="taxonomic scope" value="Eukaryota"/>
</dbReference>
<organism evidence="9 10">
    <name type="scientific">Punctularia strigosozonata (strain HHB-11173)</name>
    <name type="common">White-rot fungus</name>
    <dbReference type="NCBI Taxonomy" id="741275"/>
    <lineage>
        <taxon>Eukaryota</taxon>
        <taxon>Fungi</taxon>
        <taxon>Dikarya</taxon>
        <taxon>Basidiomycota</taxon>
        <taxon>Agaricomycotina</taxon>
        <taxon>Agaricomycetes</taxon>
        <taxon>Corticiales</taxon>
        <taxon>Punctulariaceae</taxon>
        <taxon>Punctularia</taxon>
    </lineage>
</organism>
<dbReference type="GeneID" id="18885675"/>
<keyword evidence="2" id="KW-0698">rRNA processing</keyword>
<dbReference type="PANTHER" id="PTHR10920">
    <property type="entry name" value="RIBOSOMAL RNA METHYLTRANSFERASE"/>
    <property type="match status" value="1"/>
</dbReference>
<dbReference type="EMBL" id="JH687556">
    <property type="protein sequence ID" value="EIN04097.1"/>
    <property type="molecule type" value="Genomic_DNA"/>
</dbReference>
<sequence>MSFRPSPRLCKSLSASSKRWLERQYNDPFVRQRLSHPANYRSRSAFKLLELDSYKGSSFLTKPDVRAVVDLGAAPGGWSQVVAGKFGYLPDPKSARPPPKPEGAQDPARVYDRTIVALDLLPVAPIPGVRTLRMDFLSPEAEGAIKALLSDARNPDGRADVVLSDMAANATGNRARDVEASLQICEAALEFCRRNLRTAESVGRNAGGVLVIKYFDHPYLTEFRKEQLEPAFNRVRISKPKSSRSDSSEAYWVCLGFRGARE</sequence>
<comment type="similarity">
    <text evidence="1">Belongs to the class I-like SAM-binding methyltransferase superfamily. RNA methyltransferase RlmE family.</text>
</comment>
<evidence type="ECO:0000256" key="1">
    <source>
        <dbReference type="ARBA" id="ARBA00009258"/>
    </source>
</evidence>
<dbReference type="KEGG" id="psq:PUNSTDRAFT_76830"/>
<evidence type="ECO:0000256" key="2">
    <source>
        <dbReference type="ARBA" id="ARBA00022552"/>
    </source>
</evidence>
<dbReference type="SUPFAM" id="SSF53335">
    <property type="entry name" value="S-adenosyl-L-methionine-dependent methyltransferases"/>
    <property type="match status" value="1"/>
</dbReference>
<dbReference type="HOGENOM" id="CLU_009422_4_0_1"/>
<dbReference type="GO" id="GO:0008650">
    <property type="term" value="F:rRNA (uridine-2'-O-)-methyltransferase activity"/>
    <property type="evidence" value="ECO:0007669"/>
    <property type="project" value="TreeGrafter"/>
</dbReference>
<gene>
    <name evidence="9" type="ORF">PUNSTDRAFT_76830</name>
</gene>
<keyword evidence="3 9" id="KW-0489">Methyltransferase</keyword>
<evidence type="ECO:0000313" key="9">
    <source>
        <dbReference type="EMBL" id="EIN04097.1"/>
    </source>
</evidence>
<reference evidence="10" key="1">
    <citation type="journal article" date="2012" name="Science">
        <title>The Paleozoic origin of enzymatic lignin decomposition reconstructed from 31 fungal genomes.</title>
        <authorList>
            <person name="Floudas D."/>
            <person name="Binder M."/>
            <person name="Riley R."/>
            <person name="Barry K."/>
            <person name="Blanchette R.A."/>
            <person name="Henrissat B."/>
            <person name="Martinez A.T."/>
            <person name="Otillar R."/>
            <person name="Spatafora J.W."/>
            <person name="Yadav J.S."/>
            <person name="Aerts A."/>
            <person name="Benoit I."/>
            <person name="Boyd A."/>
            <person name="Carlson A."/>
            <person name="Copeland A."/>
            <person name="Coutinho P.M."/>
            <person name="de Vries R.P."/>
            <person name="Ferreira P."/>
            <person name="Findley K."/>
            <person name="Foster B."/>
            <person name="Gaskell J."/>
            <person name="Glotzer D."/>
            <person name="Gorecki P."/>
            <person name="Heitman J."/>
            <person name="Hesse C."/>
            <person name="Hori C."/>
            <person name="Igarashi K."/>
            <person name="Jurgens J.A."/>
            <person name="Kallen N."/>
            <person name="Kersten P."/>
            <person name="Kohler A."/>
            <person name="Kuees U."/>
            <person name="Kumar T.K.A."/>
            <person name="Kuo A."/>
            <person name="LaButti K."/>
            <person name="Larrondo L.F."/>
            <person name="Lindquist E."/>
            <person name="Ling A."/>
            <person name="Lombard V."/>
            <person name="Lucas S."/>
            <person name="Lundell T."/>
            <person name="Martin R."/>
            <person name="McLaughlin D.J."/>
            <person name="Morgenstern I."/>
            <person name="Morin E."/>
            <person name="Murat C."/>
            <person name="Nagy L.G."/>
            <person name="Nolan M."/>
            <person name="Ohm R.A."/>
            <person name="Patyshakuliyeva A."/>
            <person name="Rokas A."/>
            <person name="Ruiz-Duenas F.J."/>
            <person name="Sabat G."/>
            <person name="Salamov A."/>
            <person name="Samejima M."/>
            <person name="Schmutz J."/>
            <person name="Slot J.C."/>
            <person name="St John F."/>
            <person name="Stenlid J."/>
            <person name="Sun H."/>
            <person name="Sun S."/>
            <person name="Syed K."/>
            <person name="Tsang A."/>
            <person name="Wiebenga A."/>
            <person name="Young D."/>
            <person name="Pisabarro A."/>
            <person name="Eastwood D.C."/>
            <person name="Martin F."/>
            <person name="Cullen D."/>
            <person name="Grigoriev I.V."/>
            <person name="Hibbett D.S."/>
        </authorList>
    </citation>
    <scope>NUCLEOTIDE SEQUENCE [LARGE SCALE GENOMIC DNA]</scope>
    <source>
        <strain evidence="10">HHB-11173 SS5</strain>
    </source>
</reference>
<evidence type="ECO:0000256" key="6">
    <source>
        <dbReference type="ARBA" id="ARBA00041184"/>
    </source>
</evidence>
<dbReference type="Proteomes" id="UP000054196">
    <property type="component" value="Unassembled WGS sequence"/>
</dbReference>
<protein>
    <recommendedName>
        <fullName evidence="6">rRNA methyltransferase 2, mitochondrial</fullName>
    </recommendedName>
</protein>
<dbReference type="PANTHER" id="PTHR10920:SF18">
    <property type="entry name" value="RRNA METHYLTRANSFERASE 2, MITOCHONDRIAL"/>
    <property type="match status" value="1"/>
</dbReference>
<dbReference type="Pfam" id="PF01728">
    <property type="entry name" value="FtsJ"/>
    <property type="match status" value="1"/>
</dbReference>
<feature type="active site" description="Proton acceptor" evidence="7">
    <location>
        <position position="213"/>
    </location>
</feature>
<dbReference type="InterPro" id="IPR050082">
    <property type="entry name" value="RNA_methyltr_RlmE"/>
</dbReference>
<dbReference type="GO" id="GO:0005739">
    <property type="term" value="C:mitochondrion"/>
    <property type="evidence" value="ECO:0007669"/>
    <property type="project" value="TreeGrafter"/>
</dbReference>
<dbReference type="RefSeq" id="XP_007388568.1">
    <property type="nucleotide sequence ID" value="XM_007388506.1"/>
</dbReference>
<dbReference type="InterPro" id="IPR029063">
    <property type="entry name" value="SAM-dependent_MTases_sf"/>
</dbReference>
<keyword evidence="4 9" id="KW-0808">Transferase</keyword>
<keyword evidence="5 7" id="KW-0949">S-adenosyl-L-methionine</keyword>
<evidence type="ECO:0000313" key="10">
    <source>
        <dbReference type="Proteomes" id="UP000054196"/>
    </source>
</evidence>
<evidence type="ECO:0000256" key="3">
    <source>
        <dbReference type="ARBA" id="ARBA00022603"/>
    </source>
</evidence>
<dbReference type="InterPro" id="IPR002877">
    <property type="entry name" value="RNA_MeTrfase_FtsJ_dom"/>
</dbReference>
<dbReference type="OrthoDB" id="20105at2759"/>
<evidence type="ECO:0000256" key="7">
    <source>
        <dbReference type="PIRSR" id="PIRSR005461-1"/>
    </source>
</evidence>
<dbReference type="Gene3D" id="3.40.50.150">
    <property type="entry name" value="Vaccinia Virus protein VP39"/>
    <property type="match status" value="1"/>
</dbReference>
<evidence type="ECO:0000256" key="5">
    <source>
        <dbReference type="ARBA" id="ARBA00022691"/>
    </source>
</evidence>
<evidence type="ECO:0000256" key="4">
    <source>
        <dbReference type="ARBA" id="ARBA00022679"/>
    </source>
</evidence>
<proteinExistence type="inferred from homology"/>